<dbReference type="PANTHER" id="PTHR30189">
    <property type="entry name" value="LPS-ASSEMBLY PROTEIN"/>
    <property type="match status" value="1"/>
</dbReference>
<keyword evidence="3" id="KW-1185">Reference proteome</keyword>
<evidence type="ECO:0000259" key="1">
    <source>
        <dbReference type="Pfam" id="PF19838"/>
    </source>
</evidence>
<proteinExistence type="predicted"/>
<evidence type="ECO:0000313" key="2">
    <source>
        <dbReference type="EMBL" id="POS02807.1"/>
    </source>
</evidence>
<dbReference type="GO" id="GO:0009279">
    <property type="term" value="C:cell outer membrane"/>
    <property type="evidence" value="ECO:0007669"/>
    <property type="project" value="TreeGrafter"/>
</dbReference>
<accession>A0A2S4NAT5</accession>
<gene>
    <name evidence="2" type="ORF">Q361_102120</name>
</gene>
<dbReference type="RefSeq" id="WP_245874591.1">
    <property type="nucleotide sequence ID" value="NZ_PQNY01000002.1"/>
</dbReference>
<dbReference type="GO" id="GO:1990351">
    <property type="term" value="C:transporter complex"/>
    <property type="evidence" value="ECO:0007669"/>
    <property type="project" value="TreeGrafter"/>
</dbReference>
<organism evidence="2 3">
    <name type="scientific">Flavobacterium croceum DSM 17960</name>
    <dbReference type="NCBI Taxonomy" id="1121886"/>
    <lineage>
        <taxon>Bacteria</taxon>
        <taxon>Pseudomonadati</taxon>
        <taxon>Bacteroidota</taxon>
        <taxon>Flavobacteriia</taxon>
        <taxon>Flavobacteriales</taxon>
        <taxon>Flavobacteriaceae</taxon>
        <taxon>Flavobacterium</taxon>
    </lineage>
</organism>
<reference evidence="2 3" key="1">
    <citation type="submission" date="2018-01" db="EMBL/GenBank/DDBJ databases">
        <title>Genomic Encyclopedia of Type Strains, Phase I: the one thousand microbial genomes (KMG-I) project.</title>
        <authorList>
            <person name="Goeker M."/>
        </authorList>
    </citation>
    <scope>NUCLEOTIDE SEQUENCE [LARGE SCALE GENOMIC DNA]</scope>
    <source>
        <strain evidence="2 3">DSM 17960</strain>
    </source>
</reference>
<sequence length="858" mass="97987">MRTNLFYIVLTAFFLFGGKHTAYSQKNTPKTEVKENVTVVKTDSLKKIKYLEGLVHYKAKVYEKFDQKKKIITLYDGAELKYLDYELKSGIIVFDYAKNEVYAGRLKDSLGNYIQYPVFKTGNNVVEPDSIRFNFKTKKAKIWNSRTKQDELNVKAAISKKENDSVYFMKSVLLTTAKDVDDPEYHFLASKAKLVPGKKIVVGPTYMYIAQVPMPFVMPFAYFPITTKRRSGIIPPSYGQNNSRGYALQNGGYYFALTDNLDLAVLGDYFTNGSYSLRGESSYGKRYKYNGTFNIRYENQIYSERGYPDYSKTKIFNVQWSHTKDSKSNPNSRFSASVNAGSSQYYNQSINQSNIGSSLNNTLNSSISYQTTIHTVPQISLSMAATQSQNTKTRDMNLTLPTLQASVDRVYPFVKKDGEKKGFIKNINLQYNLNGQNSIKTKDSLLFKSKFADISEIGFQHNIPLSTNYKLFKYFSATTSVNYREVWYLKTKEKYFDADLNKAVDKYNNGFDAFRTYSFSNNIGTTVYGMYTFGKNSKIQSIRHVMRPSVSHGYTPSFNQYVDTYVTNINGDRAEYTRFDGGIYGAPQGSYSNTLGFSLSNTFEAKVTDSDSTKTEPKKIMLLNNLTFNSGYDLKLARWSSISFSGGTQVFKEKLNINFGGNIDPYEYVKNDFVRKAFGLSSANLTMNYAIASSKKEGKKEENVQGALNGGRKDDLFGMNQDLNDDRLNQMKNKEDEEDAFSGFYNYQIPWDINMALSVTYNNSDFGRKISTCSLMMSANTDLTPKWKFGVSTGYDFINKGVTFTQIRMNRDLMSWYMNFNWSPFGQNSYWGFFIGIKAGVLSDIKWDKRTQPDRVLR</sequence>
<name>A0A2S4NAT5_9FLAO</name>
<dbReference type="PANTHER" id="PTHR30189:SF1">
    <property type="entry name" value="LPS-ASSEMBLY PROTEIN LPTD"/>
    <property type="match status" value="1"/>
</dbReference>
<feature type="domain" description="LPS-assembly protein LptD central" evidence="1">
    <location>
        <begin position="200"/>
        <end position="666"/>
    </location>
</feature>
<evidence type="ECO:0000313" key="3">
    <source>
        <dbReference type="Proteomes" id="UP000237056"/>
    </source>
</evidence>
<comment type="caution">
    <text evidence="2">The sequence shown here is derived from an EMBL/GenBank/DDBJ whole genome shotgun (WGS) entry which is preliminary data.</text>
</comment>
<protein>
    <recommendedName>
        <fullName evidence="1">LPS-assembly protein LptD central domain-containing protein</fullName>
    </recommendedName>
</protein>
<dbReference type="InterPro" id="IPR050218">
    <property type="entry name" value="LptD"/>
</dbReference>
<dbReference type="InterPro" id="IPR045659">
    <property type="entry name" value="LptD_2"/>
</dbReference>
<dbReference type="Pfam" id="PF19838">
    <property type="entry name" value="LptD_2"/>
    <property type="match status" value="1"/>
</dbReference>
<dbReference type="EMBL" id="PQNY01000002">
    <property type="protein sequence ID" value="POS02807.1"/>
    <property type="molecule type" value="Genomic_DNA"/>
</dbReference>
<dbReference type="Proteomes" id="UP000237056">
    <property type="component" value="Unassembled WGS sequence"/>
</dbReference>
<dbReference type="AlphaFoldDB" id="A0A2S4NAT5"/>